<name>A0A1L9SL47_9EURO</name>
<dbReference type="GeneID" id="34609211"/>
<dbReference type="STRING" id="1073090.A0A1L9SL47"/>
<sequence>MAICLTFGTQEFTSMLEEYRDVRAYCYNCQHWNGICVSRWPWFTVCFVPVLPLSIHKYREVTCQTCRFTQDLRDRPDITPSTRPPPGYVSGIAPQPPPQAHGGYQPPAPPQEGQGGYSYK</sequence>
<dbReference type="PANTHER" id="PTHR28139:SF1">
    <property type="entry name" value="UPF0768 PROTEIN YBL029C-A"/>
    <property type="match status" value="1"/>
</dbReference>
<dbReference type="VEuPathDB" id="FungiDB:ASPZODRAFT_131383"/>
<keyword evidence="3" id="KW-1185">Reference proteome</keyword>
<organism evidence="2 3">
    <name type="scientific">Penicilliopsis zonata CBS 506.65</name>
    <dbReference type="NCBI Taxonomy" id="1073090"/>
    <lineage>
        <taxon>Eukaryota</taxon>
        <taxon>Fungi</taxon>
        <taxon>Dikarya</taxon>
        <taxon>Ascomycota</taxon>
        <taxon>Pezizomycotina</taxon>
        <taxon>Eurotiomycetes</taxon>
        <taxon>Eurotiomycetidae</taxon>
        <taxon>Eurotiales</taxon>
        <taxon>Aspergillaceae</taxon>
        <taxon>Penicilliopsis</taxon>
    </lineage>
</organism>
<dbReference type="OrthoDB" id="5545479at2759"/>
<evidence type="ECO:0008006" key="4">
    <source>
        <dbReference type="Google" id="ProtNLM"/>
    </source>
</evidence>
<dbReference type="Proteomes" id="UP000184188">
    <property type="component" value="Unassembled WGS sequence"/>
</dbReference>
<feature type="region of interest" description="Disordered" evidence="1">
    <location>
        <begin position="73"/>
        <end position="120"/>
    </location>
</feature>
<reference evidence="3" key="1">
    <citation type="journal article" date="2017" name="Genome Biol.">
        <title>Comparative genomics reveals high biological diversity and specific adaptations in the industrially and medically important fungal genus Aspergillus.</title>
        <authorList>
            <person name="de Vries R.P."/>
            <person name="Riley R."/>
            <person name="Wiebenga A."/>
            <person name="Aguilar-Osorio G."/>
            <person name="Amillis S."/>
            <person name="Uchima C.A."/>
            <person name="Anderluh G."/>
            <person name="Asadollahi M."/>
            <person name="Askin M."/>
            <person name="Barry K."/>
            <person name="Battaglia E."/>
            <person name="Bayram O."/>
            <person name="Benocci T."/>
            <person name="Braus-Stromeyer S.A."/>
            <person name="Caldana C."/>
            <person name="Canovas D."/>
            <person name="Cerqueira G.C."/>
            <person name="Chen F."/>
            <person name="Chen W."/>
            <person name="Choi C."/>
            <person name="Clum A."/>
            <person name="Dos Santos R.A."/>
            <person name="Damasio A.R."/>
            <person name="Diallinas G."/>
            <person name="Emri T."/>
            <person name="Fekete E."/>
            <person name="Flipphi M."/>
            <person name="Freyberg S."/>
            <person name="Gallo A."/>
            <person name="Gournas C."/>
            <person name="Habgood R."/>
            <person name="Hainaut M."/>
            <person name="Harispe M.L."/>
            <person name="Henrissat B."/>
            <person name="Hilden K.S."/>
            <person name="Hope R."/>
            <person name="Hossain A."/>
            <person name="Karabika E."/>
            <person name="Karaffa L."/>
            <person name="Karanyi Z."/>
            <person name="Krasevec N."/>
            <person name="Kuo A."/>
            <person name="Kusch H."/>
            <person name="LaButti K."/>
            <person name="Lagendijk E.L."/>
            <person name="Lapidus A."/>
            <person name="Levasseur A."/>
            <person name="Lindquist E."/>
            <person name="Lipzen A."/>
            <person name="Logrieco A.F."/>
            <person name="MacCabe A."/>
            <person name="Maekelae M.R."/>
            <person name="Malavazi I."/>
            <person name="Melin P."/>
            <person name="Meyer V."/>
            <person name="Mielnichuk N."/>
            <person name="Miskei M."/>
            <person name="Molnar A.P."/>
            <person name="Mule G."/>
            <person name="Ngan C.Y."/>
            <person name="Orejas M."/>
            <person name="Orosz E."/>
            <person name="Ouedraogo J.P."/>
            <person name="Overkamp K.M."/>
            <person name="Park H.-S."/>
            <person name="Perrone G."/>
            <person name="Piumi F."/>
            <person name="Punt P.J."/>
            <person name="Ram A.F."/>
            <person name="Ramon A."/>
            <person name="Rauscher S."/>
            <person name="Record E."/>
            <person name="Riano-Pachon D.M."/>
            <person name="Robert V."/>
            <person name="Roehrig J."/>
            <person name="Ruller R."/>
            <person name="Salamov A."/>
            <person name="Salih N.S."/>
            <person name="Samson R.A."/>
            <person name="Sandor E."/>
            <person name="Sanguinetti M."/>
            <person name="Schuetze T."/>
            <person name="Sepcic K."/>
            <person name="Shelest E."/>
            <person name="Sherlock G."/>
            <person name="Sophianopoulou V."/>
            <person name="Squina F.M."/>
            <person name="Sun H."/>
            <person name="Susca A."/>
            <person name="Todd R.B."/>
            <person name="Tsang A."/>
            <person name="Unkles S.E."/>
            <person name="van de Wiele N."/>
            <person name="van Rossen-Uffink D."/>
            <person name="Oliveira J.V."/>
            <person name="Vesth T.C."/>
            <person name="Visser J."/>
            <person name="Yu J.-H."/>
            <person name="Zhou M."/>
            <person name="Andersen M.R."/>
            <person name="Archer D.B."/>
            <person name="Baker S.E."/>
            <person name="Benoit I."/>
            <person name="Brakhage A.A."/>
            <person name="Braus G.H."/>
            <person name="Fischer R."/>
            <person name="Frisvad J.C."/>
            <person name="Goldman G.H."/>
            <person name="Houbraken J."/>
            <person name="Oakley B."/>
            <person name="Pocsi I."/>
            <person name="Scazzocchio C."/>
            <person name="Seiboth B."/>
            <person name="vanKuyk P.A."/>
            <person name="Wortman J."/>
            <person name="Dyer P.S."/>
            <person name="Grigoriev I.V."/>
        </authorList>
    </citation>
    <scope>NUCLEOTIDE SEQUENCE [LARGE SCALE GENOMIC DNA]</scope>
    <source>
        <strain evidence="3">CBS 506.65</strain>
    </source>
</reference>
<dbReference type="PANTHER" id="PTHR28139">
    <property type="entry name" value="UPF0768 PROTEIN YBL029C-A"/>
    <property type="match status" value="1"/>
</dbReference>
<dbReference type="AlphaFoldDB" id="A0A1L9SL47"/>
<protein>
    <recommendedName>
        <fullName evidence="4">Zinc-ribbon 15 domain-containing protein</fullName>
    </recommendedName>
</protein>
<proteinExistence type="predicted"/>
<gene>
    <name evidence="2" type="ORF">ASPZODRAFT_131383</name>
</gene>
<dbReference type="EMBL" id="KV878340">
    <property type="protein sequence ID" value="OJJ47804.1"/>
    <property type="molecule type" value="Genomic_DNA"/>
</dbReference>
<evidence type="ECO:0000313" key="3">
    <source>
        <dbReference type="Proteomes" id="UP000184188"/>
    </source>
</evidence>
<evidence type="ECO:0000256" key="1">
    <source>
        <dbReference type="SAM" id="MobiDB-lite"/>
    </source>
</evidence>
<accession>A0A1L9SL47</accession>
<evidence type="ECO:0000313" key="2">
    <source>
        <dbReference type="EMBL" id="OJJ47804.1"/>
    </source>
</evidence>
<dbReference type="RefSeq" id="XP_022582314.1">
    <property type="nucleotide sequence ID" value="XM_022722746.1"/>
</dbReference>